<comment type="similarity">
    <text evidence="1 5">Belongs to the peptidase S41A family.</text>
</comment>
<dbReference type="PROSITE" id="PS50106">
    <property type="entry name" value="PDZ"/>
    <property type="match status" value="1"/>
</dbReference>
<dbReference type="SUPFAM" id="SSF50156">
    <property type="entry name" value="PDZ domain-like"/>
    <property type="match status" value="1"/>
</dbReference>
<name>A0AAU7BTI6_9FLAO</name>
<evidence type="ECO:0000256" key="6">
    <source>
        <dbReference type="SAM" id="Coils"/>
    </source>
</evidence>
<dbReference type="CDD" id="cd07560">
    <property type="entry name" value="Peptidase_S41_CPP"/>
    <property type="match status" value="1"/>
</dbReference>
<evidence type="ECO:0000256" key="2">
    <source>
        <dbReference type="ARBA" id="ARBA00022670"/>
    </source>
</evidence>
<dbReference type="GO" id="GO:0030288">
    <property type="term" value="C:outer membrane-bounded periplasmic space"/>
    <property type="evidence" value="ECO:0007669"/>
    <property type="project" value="TreeGrafter"/>
</dbReference>
<dbReference type="PROSITE" id="PS51257">
    <property type="entry name" value="PROKAR_LIPOPROTEIN"/>
    <property type="match status" value="1"/>
</dbReference>
<dbReference type="InterPro" id="IPR036034">
    <property type="entry name" value="PDZ_sf"/>
</dbReference>
<dbReference type="Gene3D" id="2.30.42.10">
    <property type="match status" value="1"/>
</dbReference>
<dbReference type="EMBL" id="CP157199">
    <property type="protein sequence ID" value="XBG61654.1"/>
    <property type="molecule type" value="Genomic_DNA"/>
</dbReference>
<dbReference type="InterPro" id="IPR004447">
    <property type="entry name" value="Peptidase_S41A"/>
</dbReference>
<dbReference type="InterPro" id="IPR040573">
    <property type="entry name" value="TSP_N"/>
</dbReference>
<dbReference type="Gene3D" id="3.90.226.10">
    <property type="entry name" value="2-enoyl-CoA Hydratase, Chain A, domain 1"/>
    <property type="match status" value="1"/>
</dbReference>
<dbReference type="SUPFAM" id="SSF52096">
    <property type="entry name" value="ClpP/crotonase"/>
    <property type="match status" value="1"/>
</dbReference>
<keyword evidence="4 5" id="KW-0720">Serine protease</keyword>
<evidence type="ECO:0000256" key="3">
    <source>
        <dbReference type="ARBA" id="ARBA00022801"/>
    </source>
</evidence>
<keyword evidence="6" id="KW-0175">Coiled coil</keyword>
<dbReference type="Pfam" id="PF00595">
    <property type="entry name" value="PDZ"/>
    <property type="match status" value="1"/>
</dbReference>
<evidence type="ECO:0000259" key="8">
    <source>
        <dbReference type="PROSITE" id="PS50106"/>
    </source>
</evidence>
<evidence type="ECO:0000256" key="4">
    <source>
        <dbReference type="ARBA" id="ARBA00022825"/>
    </source>
</evidence>
<reference evidence="9" key="1">
    <citation type="submission" date="2024-05" db="EMBL/GenBank/DDBJ databases">
        <title>Pontimicrobium maritimus sp. nov., isolated form sea water.</title>
        <authorList>
            <person name="Muhammad N."/>
            <person name="Vuong T.Q."/>
            <person name="Han H.L."/>
            <person name="Kim S.-G."/>
        </authorList>
    </citation>
    <scope>NUCLEOTIDE SEQUENCE</scope>
    <source>
        <strain evidence="9">SW4</strain>
    </source>
</reference>
<evidence type="ECO:0000256" key="5">
    <source>
        <dbReference type="RuleBase" id="RU004404"/>
    </source>
</evidence>
<dbReference type="Pfam" id="PF03572">
    <property type="entry name" value="Peptidase_S41"/>
    <property type="match status" value="1"/>
</dbReference>
<evidence type="ECO:0000313" key="9">
    <source>
        <dbReference type="EMBL" id="XBG61654.1"/>
    </source>
</evidence>
<dbReference type="RefSeq" id="WP_347924354.1">
    <property type="nucleotide sequence ID" value="NZ_CP157199.1"/>
</dbReference>
<sequence length="740" mass="85615">MKRNYNILLLTLLLAFASCSFTTKTIDDDTDKDKALMELITMVLEQGHFQPKDINDNFSEAIFDEYIDQIDPYKRYFYESDIKEFEKYKTELDDQILAYDVAFFDLTYERLLKRMAESQEVYKEVLKTPFDYNKNEVFEANYENLAYVSSKKEMKERWRHQLKFSTIANYHDIVLEQEADIKRKQEVGALDEEGIKTLTDVELEKFFNDDSENKFVVRSDTELEIEARETTLRLLDELYVFINERERNDWFTVYINTIAREFDPHTYYLAPQEREEFDVRMTGKYEGIGARLIQKGEYITITELISGGSAWRQNKLEVGDAILKVRQEDEEEGVNVVGMRSGDAVKYIKGPKGTNVILTLKKVDGTIEDLSIPRDVIELEETYAKSSTVKKDNKTFGVINLPGFYDNFDDKNARNSASDIKKEVERLKSEGMEGLVIDLRNNGGGSLRAVIDMVGLFIKEGPVVQVRTTGEPAEVLKDRDRSITWDGPLVILVNENSASASEIMAAALQDYKRAIVIGSKQTFGKGSVQRVVDLNRFVRNNTNGDMGAIKLTIQKYYRINGGSVQLKGVESDVVVPDRYSYINIGEKDQDNPLPWDKIEAAPYEAWGNYFDYDDTIKRSKERMEQSEQLKLIDENAKWIKKIRDNNNFSLNYQDYKSQLDANENEAKRFNKLAEYKTDLTFNSLPYELALIAQDSTLEMKRDRWHESLSRDVYIEEALNVLNDLKMSYQVKTKLATTVKN</sequence>
<gene>
    <name evidence="9" type="ORF">ABGB03_01810</name>
</gene>
<dbReference type="Pfam" id="PF11818">
    <property type="entry name" value="DUF3340"/>
    <property type="match status" value="1"/>
</dbReference>
<dbReference type="InterPro" id="IPR020992">
    <property type="entry name" value="Tail_Prtase_C"/>
</dbReference>
<dbReference type="NCBIfam" id="TIGR00225">
    <property type="entry name" value="prc"/>
    <property type="match status" value="1"/>
</dbReference>
<dbReference type="InterPro" id="IPR001478">
    <property type="entry name" value="PDZ"/>
</dbReference>
<dbReference type="GO" id="GO:0006508">
    <property type="term" value="P:proteolysis"/>
    <property type="evidence" value="ECO:0007669"/>
    <property type="project" value="UniProtKB-KW"/>
</dbReference>
<accession>A0AAU7BTI6</accession>
<feature type="domain" description="PDZ" evidence="8">
    <location>
        <begin position="278"/>
        <end position="349"/>
    </location>
</feature>
<dbReference type="PANTHER" id="PTHR32060">
    <property type="entry name" value="TAIL-SPECIFIC PROTEASE"/>
    <property type="match status" value="1"/>
</dbReference>
<dbReference type="EC" id="3.4.21.102" evidence="9"/>
<proteinExistence type="inferred from homology"/>
<keyword evidence="7" id="KW-0732">Signal</keyword>
<evidence type="ECO:0000256" key="1">
    <source>
        <dbReference type="ARBA" id="ARBA00009179"/>
    </source>
</evidence>
<feature type="chain" id="PRO_5043627255" evidence="7">
    <location>
        <begin position="24"/>
        <end position="740"/>
    </location>
</feature>
<protein>
    <submittedName>
        <fullName evidence="9">Carboxy terminal-processing peptidase</fullName>
        <ecNumber evidence="9">3.4.21.102</ecNumber>
    </submittedName>
</protein>
<keyword evidence="2 5" id="KW-0645">Protease</keyword>
<evidence type="ECO:0000256" key="7">
    <source>
        <dbReference type="SAM" id="SignalP"/>
    </source>
</evidence>
<keyword evidence="3 5" id="KW-0378">Hydrolase</keyword>
<dbReference type="SMART" id="SM00245">
    <property type="entry name" value="TSPc"/>
    <property type="match status" value="1"/>
</dbReference>
<dbReference type="AlphaFoldDB" id="A0AAU7BTI6"/>
<dbReference type="Pfam" id="PF17804">
    <property type="entry name" value="TSP_NTD"/>
    <property type="match status" value="1"/>
</dbReference>
<organism evidence="9">
    <name type="scientific">Pontimicrobium sp. SW4</name>
    <dbReference type="NCBI Taxonomy" id="3153519"/>
    <lineage>
        <taxon>Bacteria</taxon>
        <taxon>Pseudomonadati</taxon>
        <taxon>Bacteroidota</taxon>
        <taxon>Flavobacteriia</taxon>
        <taxon>Flavobacteriales</taxon>
        <taxon>Flavobacteriaceae</taxon>
        <taxon>Pontimicrobium</taxon>
    </lineage>
</organism>
<dbReference type="PANTHER" id="PTHR32060:SF22">
    <property type="entry name" value="CARBOXYL-TERMINAL-PROCESSING PEPTIDASE 3, CHLOROPLASTIC"/>
    <property type="match status" value="1"/>
</dbReference>
<dbReference type="SMART" id="SM00228">
    <property type="entry name" value="PDZ"/>
    <property type="match status" value="1"/>
</dbReference>
<dbReference type="GO" id="GO:0004252">
    <property type="term" value="F:serine-type endopeptidase activity"/>
    <property type="evidence" value="ECO:0007669"/>
    <property type="project" value="UniProtKB-EC"/>
</dbReference>
<dbReference type="InterPro" id="IPR029045">
    <property type="entry name" value="ClpP/crotonase-like_dom_sf"/>
</dbReference>
<dbReference type="InterPro" id="IPR005151">
    <property type="entry name" value="Tail-specific_protease"/>
</dbReference>
<dbReference type="GO" id="GO:0007165">
    <property type="term" value="P:signal transduction"/>
    <property type="evidence" value="ECO:0007669"/>
    <property type="project" value="TreeGrafter"/>
</dbReference>
<feature type="signal peptide" evidence="7">
    <location>
        <begin position="1"/>
        <end position="23"/>
    </location>
</feature>
<feature type="coiled-coil region" evidence="6">
    <location>
        <begin position="645"/>
        <end position="672"/>
    </location>
</feature>